<dbReference type="Gene3D" id="1.10.3730.10">
    <property type="entry name" value="ProC C-terminal domain-like"/>
    <property type="match status" value="1"/>
</dbReference>
<evidence type="ECO:0000313" key="4">
    <source>
        <dbReference type="EMBL" id="GAA4754455.1"/>
    </source>
</evidence>
<dbReference type="PANTHER" id="PTHR11645">
    <property type="entry name" value="PYRROLINE-5-CARBOXYLATE REDUCTASE"/>
    <property type="match status" value="1"/>
</dbReference>
<proteinExistence type="inferred from homology"/>
<organism evidence="4 5">
    <name type="scientific">Nocardioides endophyticus</name>
    <dbReference type="NCBI Taxonomy" id="1353775"/>
    <lineage>
        <taxon>Bacteria</taxon>
        <taxon>Bacillati</taxon>
        <taxon>Actinomycetota</taxon>
        <taxon>Actinomycetes</taxon>
        <taxon>Propionibacteriales</taxon>
        <taxon>Nocardioidaceae</taxon>
        <taxon>Nocardioides</taxon>
    </lineage>
</organism>
<evidence type="ECO:0000313" key="5">
    <source>
        <dbReference type="Proteomes" id="UP001499882"/>
    </source>
</evidence>
<dbReference type="EMBL" id="BAABKN010000030">
    <property type="protein sequence ID" value="GAA4754455.1"/>
    <property type="molecule type" value="Genomic_DNA"/>
</dbReference>
<evidence type="ECO:0000259" key="3">
    <source>
        <dbReference type="Pfam" id="PF14748"/>
    </source>
</evidence>
<sequence>MSNTYGVIGVGSIAAAMVVGWCDGVADAPEVVLSPRNAERSADLAARFDSVRIAADNQAVVDEADVIVVCLLPGNAVEVLSGLRFRPDQAVVSAVAGVDVARLREVVAPVSEVARSIPLPAVATRESVTPVHPEGPAVEELFARLGGSMVVDDELAFESIAAASATVAAYFGYLGAIADWLGSRGIPEDDARRYVAATFAALAGELGAPDPDFAALANAHATPGGLNEQFARDLGAAGVYDEVRNGLDGVLQRIAPN</sequence>
<dbReference type="Gene3D" id="3.40.50.720">
    <property type="entry name" value="NAD(P)-binding Rossmann-like Domain"/>
    <property type="match status" value="1"/>
</dbReference>
<dbReference type="SUPFAM" id="SSF48179">
    <property type="entry name" value="6-phosphogluconate dehydrogenase C-terminal domain-like"/>
    <property type="match status" value="1"/>
</dbReference>
<dbReference type="InterPro" id="IPR028939">
    <property type="entry name" value="P5C_Rdtase_cat_N"/>
</dbReference>
<feature type="domain" description="Pyrroline-5-carboxylate reductase catalytic N-terminal" evidence="2">
    <location>
        <begin position="5"/>
        <end position="97"/>
    </location>
</feature>
<evidence type="ECO:0000256" key="1">
    <source>
        <dbReference type="ARBA" id="ARBA00005525"/>
    </source>
</evidence>
<dbReference type="Proteomes" id="UP001499882">
    <property type="component" value="Unassembled WGS sequence"/>
</dbReference>
<dbReference type="PANTHER" id="PTHR11645:SF13">
    <property type="entry name" value="PYRROLINE-5-CARBOXYLATE REDUCTASE CATALYTIC N-TERMINAL DOMAIN-CONTAINING PROTEIN"/>
    <property type="match status" value="1"/>
</dbReference>
<accession>A0ABP8ZES3</accession>
<dbReference type="InterPro" id="IPR036291">
    <property type="entry name" value="NAD(P)-bd_dom_sf"/>
</dbReference>
<dbReference type="RefSeq" id="WP_345529308.1">
    <property type="nucleotide sequence ID" value="NZ_BAABKN010000030.1"/>
</dbReference>
<dbReference type="Pfam" id="PF03807">
    <property type="entry name" value="F420_oxidored"/>
    <property type="match status" value="1"/>
</dbReference>
<gene>
    <name evidence="4" type="ORF">GCM10023350_44850</name>
</gene>
<feature type="domain" description="Pyrroline-5-carboxylate reductase dimerisation" evidence="3">
    <location>
        <begin position="161"/>
        <end position="253"/>
    </location>
</feature>
<dbReference type="InterPro" id="IPR008927">
    <property type="entry name" value="6-PGluconate_DH-like_C_sf"/>
</dbReference>
<name>A0ABP8ZES3_9ACTN</name>
<comment type="caution">
    <text evidence="4">The sequence shown here is derived from an EMBL/GenBank/DDBJ whole genome shotgun (WGS) entry which is preliminary data.</text>
</comment>
<dbReference type="PIRSF" id="PIRSF000193">
    <property type="entry name" value="Pyrrol-5-carb_rd"/>
    <property type="match status" value="1"/>
</dbReference>
<comment type="similarity">
    <text evidence="1">Belongs to the pyrroline-5-carboxylate reductase family.</text>
</comment>
<evidence type="ECO:0000259" key="2">
    <source>
        <dbReference type="Pfam" id="PF03807"/>
    </source>
</evidence>
<dbReference type="InterPro" id="IPR000304">
    <property type="entry name" value="Pyrroline-COOH_reductase"/>
</dbReference>
<dbReference type="Pfam" id="PF14748">
    <property type="entry name" value="P5CR_dimer"/>
    <property type="match status" value="1"/>
</dbReference>
<dbReference type="InterPro" id="IPR029036">
    <property type="entry name" value="P5CR_dimer"/>
</dbReference>
<keyword evidence="5" id="KW-1185">Reference proteome</keyword>
<protein>
    <submittedName>
        <fullName evidence="4">Pyrroline-5-carboxylate reductase</fullName>
    </submittedName>
</protein>
<dbReference type="SUPFAM" id="SSF51735">
    <property type="entry name" value="NAD(P)-binding Rossmann-fold domains"/>
    <property type="match status" value="1"/>
</dbReference>
<reference evidence="5" key="1">
    <citation type="journal article" date="2019" name="Int. J. Syst. Evol. Microbiol.">
        <title>The Global Catalogue of Microorganisms (GCM) 10K type strain sequencing project: providing services to taxonomists for standard genome sequencing and annotation.</title>
        <authorList>
            <consortium name="The Broad Institute Genomics Platform"/>
            <consortium name="The Broad Institute Genome Sequencing Center for Infectious Disease"/>
            <person name="Wu L."/>
            <person name="Ma J."/>
        </authorList>
    </citation>
    <scope>NUCLEOTIDE SEQUENCE [LARGE SCALE GENOMIC DNA]</scope>
    <source>
        <strain evidence="5">JCM 18532</strain>
    </source>
</reference>